<name>A0AB37H3Q8_9STAP</name>
<evidence type="ECO:0008006" key="4">
    <source>
        <dbReference type="Google" id="ProtNLM"/>
    </source>
</evidence>
<feature type="region of interest" description="Disordered" evidence="1">
    <location>
        <begin position="1"/>
        <end position="106"/>
    </location>
</feature>
<feature type="compositionally biased region" description="Polar residues" evidence="1">
    <location>
        <begin position="1"/>
        <end position="10"/>
    </location>
</feature>
<gene>
    <name evidence="2" type="ORF">I6J05_01870</name>
</gene>
<dbReference type="GeneID" id="93727796"/>
<dbReference type="EMBL" id="CP068073">
    <property type="protein sequence ID" value="QQS83095.1"/>
    <property type="molecule type" value="Genomic_DNA"/>
</dbReference>
<feature type="compositionally biased region" description="Low complexity" evidence="1">
    <location>
        <begin position="12"/>
        <end position="66"/>
    </location>
</feature>
<keyword evidence="3" id="KW-1185">Reference proteome</keyword>
<accession>A0AB37H3Q8</accession>
<dbReference type="KEGG" id="scv:A4G25_03820"/>
<sequence length="129" mass="13707">MDNNQQSETAMENEQQTNEVQNNNQQSAADQNAAEQNGAQQQYNQSNATEQNVAQQAPQPQQNQAPTEEEVTQKLKSGQNVNGIVDAEGNTWHQAPGGGDAVGITKPDGTTCTVGGCMSPDGKSVPDEH</sequence>
<evidence type="ECO:0000313" key="3">
    <source>
        <dbReference type="Proteomes" id="UP000595942"/>
    </source>
</evidence>
<dbReference type="RefSeq" id="WP_047132458.1">
    <property type="nucleotide sequence ID" value="NZ_CP015114.1"/>
</dbReference>
<protein>
    <recommendedName>
        <fullName evidence="4">Lipoprotein</fullName>
    </recommendedName>
</protein>
<dbReference type="AlphaFoldDB" id="A0AB37H3Q8"/>
<dbReference type="Proteomes" id="UP000595942">
    <property type="component" value="Chromosome"/>
</dbReference>
<reference evidence="2 3" key="1">
    <citation type="submission" date="2021-01" db="EMBL/GenBank/DDBJ databases">
        <title>FDA dAtabase for Regulatory Grade micrObial Sequences (FDA-ARGOS): Supporting development and validation of Infectious Disease Dx tests.</title>
        <authorList>
            <person name="Sproer C."/>
            <person name="Gronow S."/>
            <person name="Severitt S."/>
            <person name="Schroder I."/>
            <person name="Tallon L."/>
            <person name="Sadzewicz L."/>
            <person name="Zhao X."/>
            <person name="Boylan J."/>
            <person name="Ott S."/>
            <person name="Bowen H."/>
            <person name="Vavikolanu K."/>
            <person name="Mehta A."/>
            <person name="Aluvathingal J."/>
            <person name="Nadendla S."/>
            <person name="Lowell S."/>
            <person name="Myers T."/>
            <person name="Yan Y."/>
            <person name="Sichtig H."/>
        </authorList>
    </citation>
    <scope>NUCLEOTIDE SEQUENCE [LARGE SCALE GENOMIC DNA]</scope>
    <source>
        <strain evidence="2 3">FDAARGOS_1148</strain>
    </source>
</reference>
<proteinExistence type="predicted"/>
<evidence type="ECO:0000313" key="2">
    <source>
        <dbReference type="EMBL" id="QQS83095.1"/>
    </source>
</evidence>
<evidence type="ECO:0000256" key="1">
    <source>
        <dbReference type="SAM" id="MobiDB-lite"/>
    </source>
</evidence>
<organism evidence="2 3">
    <name type="scientific">Staphylococcus condimenti</name>
    <dbReference type="NCBI Taxonomy" id="70255"/>
    <lineage>
        <taxon>Bacteria</taxon>
        <taxon>Bacillati</taxon>
        <taxon>Bacillota</taxon>
        <taxon>Bacilli</taxon>
        <taxon>Bacillales</taxon>
        <taxon>Staphylococcaceae</taxon>
        <taxon>Staphylococcus</taxon>
    </lineage>
</organism>